<dbReference type="PANTHER" id="PTHR42862:SF1">
    <property type="entry name" value="DELTA-1-PYRROLINE-5-CARBOXYLATE DEHYDROGENASE 2, ISOFORM A-RELATED"/>
    <property type="match status" value="1"/>
</dbReference>
<dbReference type="Gene3D" id="3.40.309.10">
    <property type="entry name" value="Aldehyde Dehydrogenase, Chain A, domain 2"/>
    <property type="match status" value="1"/>
</dbReference>
<dbReference type="InterPro" id="IPR029510">
    <property type="entry name" value="Ald_DH_CS_GLU"/>
</dbReference>
<keyword evidence="3 8" id="KW-0560">Oxidoreductase</keyword>
<dbReference type="InterPro" id="IPR050485">
    <property type="entry name" value="Proline_metab_enzyme"/>
</dbReference>
<evidence type="ECO:0000256" key="9">
    <source>
        <dbReference type="RuleBase" id="RU366016"/>
    </source>
</evidence>
<evidence type="ECO:0000256" key="8">
    <source>
        <dbReference type="RuleBase" id="RU003345"/>
    </source>
</evidence>
<feature type="active site" evidence="7">
    <location>
        <position position="322"/>
    </location>
</feature>
<organism evidence="12 13">
    <name type="scientific">Penicillium daleae</name>
    <dbReference type="NCBI Taxonomy" id="63821"/>
    <lineage>
        <taxon>Eukaryota</taxon>
        <taxon>Fungi</taxon>
        <taxon>Dikarya</taxon>
        <taxon>Ascomycota</taxon>
        <taxon>Pezizomycotina</taxon>
        <taxon>Eurotiomycetes</taxon>
        <taxon>Eurotiomycetidae</taxon>
        <taxon>Eurotiales</taxon>
        <taxon>Aspergillaceae</taxon>
        <taxon>Penicillium</taxon>
    </lineage>
</organism>
<evidence type="ECO:0000256" key="4">
    <source>
        <dbReference type="ARBA" id="ARBA00023027"/>
    </source>
</evidence>
<dbReference type="EC" id="1.2.1.88" evidence="9"/>
<evidence type="ECO:0000256" key="5">
    <source>
        <dbReference type="ARBA" id="ARBA00023062"/>
    </source>
</evidence>
<dbReference type="Gene3D" id="3.40.605.10">
    <property type="entry name" value="Aldehyde Dehydrogenase, Chain A, domain 1"/>
    <property type="match status" value="1"/>
</dbReference>
<dbReference type="FunFam" id="3.40.309.10:FF:000005">
    <property type="entry name" value="1-pyrroline-5-carboxylate dehydrogenase 1"/>
    <property type="match status" value="1"/>
</dbReference>
<gene>
    <name evidence="12" type="ORF">N7458_012823</name>
</gene>
<dbReference type="AlphaFoldDB" id="A0AAD6FY88"/>
<dbReference type="SUPFAM" id="SSF53720">
    <property type="entry name" value="ALDH-like"/>
    <property type="match status" value="1"/>
</dbReference>
<reference evidence="12" key="1">
    <citation type="submission" date="2022-12" db="EMBL/GenBank/DDBJ databases">
        <authorList>
            <person name="Petersen C."/>
        </authorList>
    </citation>
    <scope>NUCLEOTIDE SEQUENCE</scope>
    <source>
        <strain evidence="12">IBT 16125</strain>
    </source>
</reference>
<comment type="caution">
    <text evidence="12">The sequence shown here is derived from an EMBL/GenBank/DDBJ whole genome shotgun (WGS) entry which is preliminary data.</text>
</comment>
<evidence type="ECO:0000256" key="10">
    <source>
        <dbReference type="RuleBase" id="RU366030"/>
    </source>
</evidence>
<dbReference type="GO" id="GO:0010133">
    <property type="term" value="P:L-proline catabolic process to L-glutamate"/>
    <property type="evidence" value="ECO:0007669"/>
    <property type="project" value="UniProtKB-UniRule"/>
</dbReference>
<dbReference type="GeneID" id="81606447"/>
<dbReference type="PROSITE" id="PS00687">
    <property type="entry name" value="ALDEHYDE_DEHYDR_GLU"/>
    <property type="match status" value="1"/>
</dbReference>
<dbReference type="Proteomes" id="UP001213681">
    <property type="component" value="Unassembled WGS sequence"/>
</dbReference>
<keyword evidence="4 9" id="KW-0520">NAD</keyword>
<dbReference type="GO" id="GO:0005759">
    <property type="term" value="C:mitochondrial matrix"/>
    <property type="evidence" value="ECO:0007669"/>
    <property type="project" value="TreeGrafter"/>
</dbReference>
<proteinExistence type="inferred from homology"/>
<evidence type="ECO:0000259" key="11">
    <source>
        <dbReference type="Pfam" id="PF00171"/>
    </source>
</evidence>
<reference evidence="12" key="2">
    <citation type="journal article" date="2023" name="IMA Fungus">
        <title>Comparative genomic study of the Penicillium genus elucidates a diverse pangenome and 15 lateral gene transfer events.</title>
        <authorList>
            <person name="Petersen C."/>
            <person name="Sorensen T."/>
            <person name="Nielsen M.R."/>
            <person name="Sondergaard T.E."/>
            <person name="Sorensen J.L."/>
            <person name="Fitzpatrick D.A."/>
            <person name="Frisvad J.C."/>
            <person name="Nielsen K.L."/>
        </authorList>
    </citation>
    <scope>NUCLEOTIDE SEQUENCE</scope>
    <source>
        <strain evidence="12">IBT 16125</strain>
    </source>
</reference>
<dbReference type="InterPro" id="IPR016161">
    <property type="entry name" value="Ald_DH/histidinol_DH"/>
</dbReference>
<accession>A0AAD6FY88</accession>
<dbReference type="RefSeq" id="XP_056760958.1">
    <property type="nucleotide sequence ID" value="XM_056916204.1"/>
</dbReference>
<dbReference type="InterPro" id="IPR016162">
    <property type="entry name" value="Ald_DH_N"/>
</dbReference>
<dbReference type="InterPro" id="IPR005931">
    <property type="entry name" value="P5CDH/ALDH4A1"/>
</dbReference>
<comment type="pathway">
    <text evidence="1 9">Amino-acid degradation; L-proline degradation into L-glutamate; L-glutamate from L-proline: step 2/2.</text>
</comment>
<comment type="catalytic activity">
    <reaction evidence="6 9">
        <text>L-glutamate 5-semialdehyde + NAD(+) + H2O = L-glutamate + NADH + 2 H(+)</text>
        <dbReference type="Rhea" id="RHEA:30235"/>
        <dbReference type="ChEBI" id="CHEBI:15377"/>
        <dbReference type="ChEBI" id="CHEBI:15378"/>
        <dbReference type="ChEBI" id="CHEBI:29985"/>
        <dbReference type="ChEBI" id="CHEBI:57540"/>
        <dbReference type="ChEBI" id="CHEBI:57945"/>
        <dbReference type="ChEBI" id="CHEBI:58066"/>
        <dbReference type="EC" id="1.2.1.88"/>
    </reaction>
</comment>
<sequence length="571" mass="63140">MLCVPKFRTVPRVPGVLIAGARRNLGGLANFKVPPIRNEPNPSYGKNSIERAKLQDALDKLKSQVPVQVPLTIGSLEISSNLNKSQENPADHASAVANYREASAEQVNEAIEKALKAKPEWENMSFTSRAAIFLRAAELVATKYRYDIMAATMLGQGKNIWQAEIDAAAETADFYRFNVHYASELYKQQNTMNEAGMWNRLEYRPLEGFVYAISPFNFTAIGANLIAAPAIMGNVVIWKPSDYAVYSGYLQKKILEEAGLPPNVIQFLPGNAKVVTDTVLENPKFSALHFTGSTEVFRDLYGQISDGVRIGRYNSYPRIVGETGGKNFGVVHGSADIRNAVVNTVRGAFEYQGQKCSATSRLYVAESAWPEFKKQLVAETERLKMGRPDEFDNFIGPVIHERSWEKLNNAIEEAKKDTSVTLLAGGQTDRAQGWFVQPTVFQVEDPLHSLMKNEFFGPILSVFVFPDSQFEETLSQVDSATKFGLTGAIFAKDRVAIETAEKQLRHSAGNFYINCKTSGAVVGHQPFGGSRASGTNDKATSTNLVARFASIRSIKEDFQLTHDVTYPSNEM</sequence>
<keyword evidence="5 9" id="KW-0642">Proline metabolism</keyword>
<dbReference type="InterPro" id="IPR015590">
    <property type="entry name" value="Aldehyde_DH_dom"/>
</dbReference>
<dbReference type="NCBIfam" id="TIGR01236">
    <property type="entry name" value="D1pyr5carbox1"/>
    <property type="match status" value="1"/>
</dbReference>
<evidence type="ECO:0000256" key="6">
    <source>
        <dbReference type="ARBA" id="ARBA00048142"/>
    </source>
</evidence>
<protein>
    <recommendedName>
        <fullName evidence="9 10">Multifunctional fusion protein</fullName>
    </recommendedName>
    <domain>
        <recommendedName>
            <fullName evidence="10">Delta-1-pyrroline-5-carboxylate dehydrogenase</fullName>
            <shortName evidence="10">P5C dehydrogenase</shortName>
        </recommendedName>
        <alternativeName>
            <fullName evidence="9">L-glutamate gamma-semialdehyde dehydrogenase</fullName>
        </alternativeName>
    </domain>
    <domain>
        <recommendedName>
            <fullName evidence="9">L-glutamate gamma-semialdehyde dehydrogenase</fullName>
            <ecNumber evidence="9">1.2.1.88</ecNumber>
        </recommendedName>
    </domain>
</protein>
<dbReference type="PANTHER" id="PTHR42862">
    <property type="entry name" value="DELTA-1-PYRROLINE-5-CARBOXYLATE DEHYDROGENASE 1, ISOFORM A-RELATED"/>
    <property type="match status" value="1"/>
</dbReference>
<feature type="domain" description="Aldehyde dehydrogenase" evidence="11">
    <location>
        <begin position="86"/>
        <end position="551"/>
    </location>
</feature>
<dbReference type="InterPro" id="IPR016160">
    <property type="entry name" value="Ald_DH_CS_CYS"/>
</dbReference>
<evidence type="ECO:0000256" key="1">
    <source>
        <dbReference type="ARBA" id="ARBA00004786"/>
    </source>
</evidence>
<evidence type="ECO:0000256" key="7">
    <source>
        <dbReference type="PROSITE-ProRule" id="PRU10007"/>
    </source>
</evidence>
<dbReference type="EMBL" id="JAPVEA010000009">
    <property type="protein sequence ID" value="KAJ5433667.1"/>
    <property type="molecule type" value="Genomic_DNA"/>
</dbReference>
<comment type="similarity">
    <text evidence="2 8">Belongs to the aldehyde dehydrogenase family.</text>
</comment>
<dbReference type="GO" id="GO:0003842">
    <property type="term" value="F:L-glutamate gamma-semialdehyde dehydrogenase activity"/>
    <property type="evidence" value="ECO:0007669"/>
    <property type="project" value="UniProtKB-UniRule"/>
</dbReference>
<dbReference type="CDD" id="cd07123">
    <property type="entry name" value="ALDH_F4-17_P5CDH"/>
    <property type="match status" value="1"/>
</dbReference>
<evidence type="ECO:0000313" key="12">
    <source>
        <dbReference type="EMBL" id="KAJ5433667.1"/>
    </source>
</evidence>
<evidence type="ECO:0000256" key="3">
    <source>
        <dbReference type="ARBA" id="ARBA00023002"/>
    </source>
</evidence>
<keyword evidence="13" id="KW-1185">Reference proteome</keyword>
<dbReference type="InterPro" id="IPR016163">
    <property type="entry name" value="Ald_DH_C"/>
</dbReference>
<dbReference type="FunFam" id="3.40.605.10:FF:000006">
    <property type="entry name" value="1-pyrroline-5-carboxylate dehydrogenase"/>
    <property type="match status" value="1"/>
</dbReference>
<evidence type="ECO:0000313" key="13">
    <source>
        <dbReference type="Proteomes" id="UP001213681"/>
    </source>
</evidence>
<name>A0AAD6FY88_9EURO</name>
<dbReference type="PROSITE" id="PS00070">
    <property type="entry name" value="ALDEHYDE_DEHYDR_CYS"/>
    <property type="match status" value="1"/>
</dbReference>
<evidence type="ECO:0000256" key="2">
    <source>
        <dbReference type="ARBA" id="ARBA00009986"/>
    </source>
</evidence>
<dbReference type="Pfam" id="PF00171">
    <property type="entry name" value="Aldedh"/>
    <property type="match status" value="1"/>
</dbReference>